<keyword evidence="1" id="KW-0812">Transmembrane</keyword>
<dbReference type="AlphaFoldDB" id="A0A0F0LWE1"/>
<dbReference type="RefSeq" id="WP_045246647.1">
    <property type="nucleotide sequence ID" value="NZ_JYIY01000061.1"/>
</dbReference>
<evidence type="ECO:0000256" key="1">
    <source>
        <dbReference type="SAM" id="Phobius"/>
    </source>
</evidence>
<keyword evidence="1" id="KW-0472">Membrane</keyword>
<dbReference type="Proteomes" id="UP000033451">
    <property type="component" value="Unassembled WGS sequence"/>
</dbReference>
<keyword evidence="1" id="KW-1133">Transmembrane helix</keyword>
<keyword evidence="3" id="KW-1185">Reference proteome</keyword>
<dbReference type="OrthoDB" id="581198at2"/>
<dbReference type="STRING" id="400772.RR49_00660"/>
<feature type="transmembrane region" description="Helical" evidence="1">
    <location>
        <begin position="151"/>
        <end position="175"/>
    </location>
</feature>
<protein>
    <recommendedName>
        <fullName evidence="4">DUF2029 domain-containing protein</fullName>
    </recommendedName>
</protein>
<reference evidence="2 3" key="1">
    <citation type="submission" date="2015-02" db="EMBL/GenBank/DDBJ databases">
        <title>Draft genome sequences of ten Microbacterium spp. with emphasis on heavy metal contaminated environments.</title>
        <authorList>
            <person name="Corretto E."/>
        </authorList>
    </citation>
    <scope>NUCLEOTIDE SEQUENCE [LARGE SCALE GENOMIC DNA]</scope>
    <source>
        <strain evidence="2 3">DSM 18659</strain>
    </source>
</reference>
<gene>
    <name evidence="2" type="ORF">RR49_00660</name>
</gene>
<evidence type="ECO:0000313" key="3">
    <source>
        <dbReference type="Proteomes" id="UP000033451"/>
    </source>
</evidence>
<feature type="transmembrane region" description="Helical" evidence="1">
    <location>
        <begin position="290"/>
        <end position="308"/>
    </location>
</feature>
<feature type="transmembrane region" description="Helical" evidence="1">
    <location>
        <begin position="367"/>
        <end position="387"/>
    </location>
</feature>
<feature type="transmembrane region" description="Helical" evidence="1">
    <location>
        <begin position="343"/>
        <end position="361"/>
    </location>
</feature>
<sequence length="402" mass="42799">MSRRTLTLWGWFLAAHALVIVLGWTLPSQPMGDVYNVYEPWSSQALTGGPIVGVTEPWVYPQLALVPMIAAWAFAWIAGYTFGWAVLITLLNGLVFALIVHGGKAPWRARAALTWLAFIACLGPVGMFRIDAVTVPLAIIALLLAFRVPTVSSALLTAGAWIKIWPAALVGALVVARRGTRVRVVAAALGVTVVVIATLFALGGAGNVFGFLSSQFGRGLQVESTAATPFTWLAALHVGGFHVAYNADIITFEVTGPGVTFVAALLTPLLAIAALAVLALGAWKSVRGAHLVQLLPPLALALVLVLIVTNKVGSPQFLDWIIAPFVLWAAVDGTRLRTGLRLGGAVLLLTQLIYPIIYDLIWSAHPLGIAVLSVRNILLVTLLVWSVRRVARVPVRVTSYAA</sequence>
<accession>A0A0F0LWE1</accession>
<organism evidence="2 3">
    <name type="scientific">Microbacterium ginsengisoli</name>
    <dbReference type="NCBI Taxonomy" id="400772"/>
    <lineage>
        <taxon>Bacteria</taxon>
        <taxon>Bacillati</taxon>
        <taxon>Actinomycetota</taxon>
        <taxon>Actinomycetes</taxon>
        <taxon>Micrococcales</taxon>
        <taxon>Microbacteriaceae</taxon>
        <taxon>Microbacterium</taxon>
    </lineage>
</organism>
<dbReference type="PATRIC" id="fig|400772.4.peg.693"/>
<evidence type="ECO:0008006" key="4">
    <source>
        <dbReference type="Google" id="ProtNLM"/>
    </source>
</evidence>
<feature type="transmembrane region" description="Helical" evidence="1">
    <location>
        <begin position="69"/>
        <end position="100"/>
    </location>
</feature>
<evidence type="ECO:0000313" key="2">
    <source>
        <dbReference type="EMBL" id="KJL38573.1"/>
    </source>
</evidence>
<name>A0A0F0LWE1_9MICO</name>
<proteinExistence type="predicted"/>
<feature type="transmembrane region" description="Helical" evidence="1">
    <location>
        <begin position="261"/>
        <end position="283"/>
    </location>
</feature>
<comment type="caution">
    <text evidence="2">The sequence shown here is derived from an EMBL/GenBank/DDBJ whole genome shotgun (WGS) entry which is preliminary data.</text>
</comment>
<dbReference type="EMBL" id="JYIY01000061">
    <property type="protein sequence ID" value="KJL38573.1"/>
    <property type="molecule type" value="Genomic_DNA"/>
</dbReference>
<feature type="transmembrane region" description="Helical" evidence="1">
    <location>
        <begin position="182"/>
        <end position="202"/>
    </location>
</feature>
<feature type="transmembrane region" description="Helical" evidence="1">
    <location>
        <begin position="112"/>
        <end position="145"/>
    </location>
</feature>